<evidence type="ECO:0000256" key="6">
    <source>
        <dbReference type="ARBA" id="ARBA00022840"/>
    </source>
</evidence>
<dbReference type="OrthoDB" id="6500128at2759"/>
<dbReference type="InterPro" id="IPR036640">
    <property type="entry name" value="ABC1_TM_sf"/>
</dbReference>
<protein>
    <submittedName>
        <fullName evidence="14">Pleiotropic drug resistance ABC transporter</fullName>
    </submittedName>
</protein>
<name>A0A9P5Q533_9AGAR</name>
<evidence type="ECO:0000256" key="11">
    <source>
        <dbReference type="SAM" id="Phobius"/>
    </source>
</evidence>
<dbReference type="CDD" id="cd18596">
    <property type="entry name" value="ABC_6TM_VMR1_D1_like"/>
    <property type="match status" value="1"/>
</dbReference>
<dbReference type="SUPFAM" id="SSF52540">
    <property type="entry name" value="P-loop containing nucleoside triphosphate hydrolases"/>
    <property type="match status" value="2"/>
</dbReference>
<dbReference type="Gene3D" id="3.40.50.300">
    <property type="entry name" value="P-loop containing nucleotide triphosphate hydrolases"/>
    <property type="match status" value="2"/>
</dbReference>
<feature type="transmembrane region" description="Helical" evidence="11">
    <location>
        <begin position="994"/>
        <end position="1023"/>
    </location>
</feature>
<evidence type="ECO:0000256" key="1">
    <source>
        <dbReference type="ARBA" id="ARBA00004651"/>
    </source>
</evidence>
<dbReference type="Gene3D" id="1.20.1560.10">
    <property type="entry name" value="ABC transporter type 1, transmembrane domain"/>
    <property type="match status" value="3"/>
</dbReference>
<dbReference type="InterPro" id="IPR027417">
    <property type="entry name" value="P-loop_NTPase"/>
</dbReference>
<feature type="transmembrane region" description="Helical" evidence="11">
    <location>
        <begin position="175"/>
        <end position="194"/>
    </location>
</feature>
<keyword evidence="2" id="KW-0813">Transport</keyword>
<feature type="domain" description="ABC transmembrane type-1" evidence="13">
    <location>
        <begin position="972"/>
        <end position="1131"/>
    </location>
</feature>
<dbReference type="Proteomes" id="UP000772434">
    <property type="component" value="Unassembled WGS sequence"/>
</dbReference>
<feature type="transmembrane region" description="Helical" evidence="11">
    <location>
        <begin position="119"/>
        <end position="139"/>
    </location>
</feature>
<dbReference type="EMBL" id="JADNRY010000011">
    <property type="protein sequence ID" value="KAF9074919.1"/>
    <property type="molecule type" value="Genomic_DNA"/>
</dbReference>
<keyword evidence="9" id="KW-0325">Glycoprotein</keyword>
<dbReference type="GO" id="GO:0016887">
    <property type="term" value="F:ATP hydrolysis activity"/>
    <property type="evidence" value="ECO:0007669"/>
    <property type="project" value="InterPro"/>
</dbReference>
<dbReference type="CDD" id="cd18604">
    <property type="entry name" value="ABC_6TM_VMR1_D2_like"/>
    <property type="match status" value="1"/>
</dbReference>
<dbReference type="PROSITE" id="PS50893">
    <property type="entry name" value="ABC_TRANSPORTER_2"/>
    <property type="match status" value="2"/>
</dbReference>
<dbReference type="GO" id="GO:0140359">
    <property type="term" value="F:ABC-type transporter activity"/>
    <property type="evidence" value="ECO:0007669"/>
    <property type="project" value="InterPro"/>
</dbReference>
<evidence type="ECO:0000256" key="2">
    <source>
        <dbReference type="ARBA" id="ARBA00022448"/>
    </source>
</evidence>
<feature type="transmembrane region" description="Helical" evidence="11">
    <location>
        <begin position="146"/>
        <end position="169"/>
    </location>
</feature>
<dbReference type="PROSITE" id="PS00211">
    <property type="entry name" value="ABC_TRANSPORTER_1"/>
    <property type="match status" value="2"/>
</dbReference>
<evidence type="ECO:0000256" key="10">
    <source>
        <dbReference type="SAM" id="MobiDB-lite"/>
    </source>
</evidence>
<dbReference type="InterPro" id="IPR017871">
    <property type="entry name" value="ABC_transporter-like_CS"/>
</dbReference>
<evidence type="ECO:0000313" key="14">
    <source>
        <dbReference type="EMBL" id="KAF9074919.1"/>
    </source>
</evidence>
<keyword evidence="7 11" id="KW-1133">Transmembrane helix</keyword>
<keyword evidence="6" id="KW-0067">ATP-binding</keyword>
<dbReference type="InterPro" id="IPR050173">
    <property type="entry name" value="ABC_transporter_C-like"/>
</dbReference>
<dbReference type="InterPro" id="IPR003593">
    <property type="entry name" value="AAA+_ATPase"/>
</dbReference>
<feature type="transmembrane region" description="Helical" evidence="11">
    <location>
        <begin position="952"/>
        <end position="973"/>
    </location>
</feature>
<keyword evidence="15" id="KW-1185">Reference proteome</keyword>
<accession>A0A9P5Q533</accession>
<comment type="caution">
    <text evidence="14">The sequence shown here is derived from an EMBL/GenBank/DDBJ whole genome shotgun (WGS) entry which is preliminary data.</text>
</comment>
<dbReference type="CDD" id="cd03250">
    <property type="entry name" value="ABCC_MRP_domain1"/>
    <property type="match status" value="1"/>
</dbReference>
<feature type="domain" description="ABC transporter" evidence="12">
    <location>
        <begin position="1188"/>
        <end position="1377"/>
    </location>
</feature>
<feature type="transmembrane region" description="Helical" evidence="11">
    <location>
        <begin position="93"/>
        <end position="113"/>
    </location>
</feature>
<feature type="domain" description="ABC transporter" evidence="12">
    <location>
        <begin position="604"/>
        <end position="832"/>
    </location>
</feature>
<gene>
    <name evidence="14" type="ORF">BDP27DRAFT_1316185</name>
</gene>
<dbReference type="Pfam" id="PF00005">
    <property type="entry name" value="ABC_tran"/>
    <property type="match status" value="2"/>
</dbReference>
<comment type="subcellular location">
    <subcellularLocation>
        <location evidence="1">Cell membrane</location>
        <topology evidence="1">Multi-pass membrane protein</topology>
    </subcellularLocation>
</comment>
<dbReference type="GO" id="GO:0005886">
    <property type="term" value="C:plasma membrane"/>
    <property type="evidence" value="ECO:0007669"/>
    <property type="project" value="UniProtKB-SubCell"/>
</dbReference>
<evidence type="ECO:0000256" key="9">
    <source>
        <dbReference type="ARBA" id="ARBA00023180"/>
    </source>
</evidence>
<dbReference type="GO" id="GO:0005524">
    <property type="term" value="F:ATP binding"/>
    <property type="evidence" value="ECO:0007669"/>
    <property type="project" value="UniProtKB-KW"/>
</dbReference>
<evidence type="ECO:0000256" key="3">
    <source>
        <dbReference type="ARBA" id="ARBA00022475"/>
    </source>
</evidence>
<keyword evidence="3" id="KW-1003">Cell membrane</keyword>
<dbReference type="PROSITE" id="PS50929">
    <property type="entry name" value="ABC_TM1F"/>
    <property type="match status" value="2"/>
</dbReference>
<dbReference type="SUPFAM" id="SSF90123">
    <property type="entry name" value="ABC transporter transmembrane region"/>
    <property type="match status" value="2"/>
</dbReference>
<dbReference type="Pfam" id="PF00664">
    <property type="entry name" value="ABC_membrane"/>
    <property type="match status" value="2"/>
</dbReference>
<evidence type="ECO:0000256" key="8">
    <source>
        <dbReference type="ARBA" id="ARBA00023136"/>
    </source>
</evidence>
<evidence type="ECO:0000256" key="4">
    <source>
        <dbReference type="ARBA" id="ARBA00022692"/>
    </source>
</evidence>
<evidence type="ECO:0000313" key="15">
    <source>
        <dbReference type="Proteomes" id="UP000772434"/>
    </source>
</evidence>
<dbReference type="FunFam" id="3.40.50.300:FF:002145">
    <property type="entry name" value="ABC transporter (MsbA subfamily)"/>
    <property type="match status" value="1"/>
</dbReference>
<feature type="region of interest" description="Disordered" evidence="10">
    <location>
        <begin position="838"/>
        <end position="869"/>
    </location>
</feature>
<feature type="transmembrane region" description="Helical" evidence="11">
    <location>
        <begin position="500"/>
        <end position="524"/>
    </location>
</feature>
<feature type="domain" description="ABC transmembrane type-1" evidence="13">
    <location>
        <begin position="301"/>
        <end position="555"/>
    </location>
</feature>
<proteinExistence type="predicted"/>
<dbReference type="InterPro" id="IPR011527">
    <property type="entry name" value="ABC1_TM_dom"/>
</dbReference>
<keyword evidence="4 11" id="KW-0812">Transmembrane</keyword>
<keyword evidence="8 11" id="KW-0472">Membrane</keyword>
<dbReference type="InterPro" id="IPR003439">
    <property type="entry name" value="ABC_transporter-like_ATP-bd"/>
</dbReference>
<evidence type="ECO:0000256" key="5">
    <source>
        <dbReference type="ARBA" id="ARBA00022741"/>
    </source>
</evidence>
<evidence type="ECO:0000256" key="7">
    <source>
        <dbReference type="ARBA" id="ARBA00022989"/>
    </source>
</evidence>
<sequence length="1377" mass="154764">MHQVYLCLASFAVGRLSWSQKMPSQYHLNNIVPTFVILLTFVYDTVSTFHGPKPIKRLWQRIVSPFQSFLTLDDFDEPVGINLANPKLKTQGLCILGTLQSVGWLGYFVYTFIDGDTPAMIRALLISISWCYVSLRILLRPPSTPPYLLLLFASLHAFISFFNLCFNAAEIHNWWMVILDLVLSVLFVWIAGTLPLQDIPPGERVAHKNDIPSVNLTCPEDDVTLWSWLTFTFVEPIFDVAKKGTLNDTDVWSLSPYFKHKNLFNKCLEYRIKHPTHSLLRFLLVSNSLDLIIDVALEMWSAVIGFVPSYALRQILSSLEDDTPENRRTASFWAFITFLAHLSFAQKDLIQQWHTRRCYERTRGQLFCTIHYKALKRHDVTGLVDTDGENKSADLGKIVNLMQGDSYAVSQRFWEFSAIIASPVRLIIALVFLYNLLTHNFQITRQSWKAKDVRMAVVNELLQNIRFLKFYGWEYHWGAKTSERRENELSWRVKENIVDIAISFIWTWMPSATALISFLSYTLIAGERLTVSTAFTAIALFSQLQEPMTALPGQFFAMLHAYVSMQRIEHYLAEEEVPEWVSDFSASTVYPPTDGKIGFSGATFEWQAMPKTTPSEGFQLGPLDFIVPAGKISLISGATGSGKSAVLAALLGEMHCLSGSVHLNKRNHQVAYCAQNPWLEHATIRDNIIFGSSFGYDEARYQTVIEACALIRDLEVFEAGDLTEIGEKGITLSGGQRARIALARALYSNAQVILLDDPLAAVDMHTAQHLVNNCLASDLVRGRTVILVTHHINLSLPISSYLIELSHGSVIRNGPIQDFKENVLQKVIEIEDKPFVSEDPRDLPIPDVNEADVLQSGSHTPRPPALKPKDGKLIEAEARAEGPAGISSWILTFMLMLAIRAINIGNQVFLAAWGEAYQEKDSVWIMVSSIRIKYPWESFPSPDDDVKPWLMVYFYISMAGAFCVLFYIALGFTTDINTIDGALQNSARNCLSGILNFIASFLVILIIVPIFAPIALFIAWLYIRLAPPYIRTSRDLRRLESISLSPAFAGFDELLRGLVHVRAFGMEKRYQNNFYAKVDKFQSFDHAYWLVNCWLRWRYDCLGSVVVYATTLFALWMGVKDGSTAIVIVQAGVFAEASRQLVRVAAQLELDFNSVERVVEYLDIPQEAPAVIEDCRPPAYWPSNSGRLVVEDLTVKYAPSLPAVLRNLTFAIEPSEKIGVVGRTGSGKSTLALSLLRIIEPSGGRIVIDGIDISTIGLEDLRTRITIVSQDVSLFSGTLRSNLDPMEEHSPEECLEVIKRCHLDSVILHKENDEDSLLNMPLNQGSLSQGERQLVALSRAILRGTNVIIMDEATSQIDTQLDEKVSLSVDHEATSFC</sequence>
<feature type="transmembrane region" description="Helical" evidence="11">
    <location>
        <begin position="416"/>
        <end position="437"/>
    </location>
</feature>
<evidence type="ECO:0000259" key="13">
    <source>
        <dbReference type="PROSITE" id="PS50929"/>
    </source>
</evidence>
<keyword evidence="5" id="KW-0547">Nucleotide-binding</keyword>
<reference evidence="14" key="1">
    <citation type="submission" date="2020-11" db="EMBL/GenBank/DDBJ databases">
        <authorList>
            <consortium name="DOE Joint Genome Institute"/>
            <person name="Ahrendt S."/>
            <person name="Riley R."/>
            <person name="Andreopoulos W."/>
            <person name="Labutti K."/>
            <person name="Pangilinan J."/>
            <person name="Ruiz-Duenas F.J."/>
            <person name="Barrasa J.M."/>
            <person name="Sanchez-Garcia M."/>
            <person name="Camarero S."/>
            <person name="Miyauchi S."/>
            <person name="Serrano A."/>
            <person name="Linde D."/>
            <person name="Babiker R."/>
            <person name="Drula E."/>
            <person name="Ayuso-Fernandez I."/>
            <person name="Pacheco R."/>
            <person name="Padilla G."/>
            <person name="Ferreira P."/>
            <person name="Barriuso J."/>
            <person name="Kellner H."/>
            <person name="Castanera R."/>
            <person name="Alfaro M."/>
            <person name="Ramirez L."/>
            <person name="Pisabarro A.G."/>
            <person name="Kuo A."/>
            <person name="Tritt A."/>
            <person name="Lipzen A."/>
            <person name="He G."/>
            <person name="Yan M."/>
            <person name="Ng V."/>
            <person name="Cullen D."/>
            <person name="Martin F."/>
            <person name="Rosso M.-N."/>
            <person name="Henrissat B."/>
            <person name="Hibbett D."/>
            <person name="Martinez A.T."/>
            <person name="Grigoriev I.V."/>
        </authorList>
    </citation>
    <scope>NUCLEOTIDE SEQUENCE</scope>
    <source>
        <strain evidence="14">AH 40177</strain>
    </source>
</reference>
<dbReference type="PANTHER" id="PTHR24223">
    <property type="entry name" value="ATP-BINDING CASSETTE SUB-FAMILY C"/>
    <property type="match status" value="1"/>
</dbReference>
<evidence type="ECO:0000259" key="12">
    <source>
        <dbReference type="PROSITE" id="PS50893"/>
    </source>
</evidence>
<organism evidence="14 15">
    <name type="scientific">Rhodocollybia butyracea</name>
    <dbReference type="NCBI Taxonomy" id="206335"/>
    <lineage>
        <taxon>Eukaryota</taxon>
        <taxon>Fungi</taxon>
        <taxon>Dikarya</taxon>
        <taxon>Basidiomycota</taxon>
        <taxon>Agaricomycotina</taxon>
        <taxon>Agaricomycetes</taxon>
        <taxon>Agaricomycetidae</taxon>
        <taxon>Agaricales</taxon>
        <taxon>Marasmiineae</taxon>
        <taxon>Omphalotaceae</taxon>
        <taxon>Rhodocollybia</taxon>
    </lineage>
</organism>
<dbReference type="PANTHER" id="PTHR24223:SF415">
    <property type="entry name" value="FI20190P1"/>
    <property type="match status" value="1"/>
</dbReference>
<dbReference type="SMART" id="SM00382">
    <property type="entry name" value="AAA"/>
    <property type="match status" value="2"/>
</dbReference>